<dbReference type="NCBIfam" id="TIGR00231">
    <property type="entry name" value="small_GTP"/>
    <property type="match status" value="1"/>
</dbReference>
<evidence type="ECO:0000256" key="1">
    <source>
        <dbReference type="ARBA" id="ARBA00006270"/>
    </source>
</evidence>
<dbReference type="CDD" id="cd00154">
    <property type="entry name" value="Rab"/>
    <property type="match status" value="1"/>
</dbReference>
<dbReference type="GO" id="GO:0003924">
    <property type="term" value="F:GTPase activity"/>
    <property type="evidence" value="ECO:0007669"/>
    <property type="project" value="InterPro"/>
</dbReference>
<dbReference type="InterPro" id="IPR001806">
    <property type="entry name" value="Small_GTPase"/>
</dbReference>
<protein>
    <submittedName>
        <fullName evidence="4">Uncharacterized protein</fullName>
    </submittedName>
</protein>
<gene>
    <name evidence="4" type="ORF">BLA29_000973</name>
</gene>
<dbReference type="InterPro" id="IPR005225">
    <property type="entry name" value="Small_GTP-bd"/>
</dbReference>
<keyword evidence="5" id="KW-1185">Reference proteome</keyword>
<evidence type="ECO:0000313" key="5">
    <source>
        <dbReference type="Proteomes" id="UP000194236"/>
    </source>
</evidence>
<proteinExistence type="inferred from homology"/>
<dbReference type="GO" id="GO:0005525">
    <property type="term" value="F:GTP binding"/>
    <property type="evidence" value="ECO:0007669"/>
    <property type="project" value="InterPro"/>
</dbReference>
<name>A0A1Y3BDZ8_EURMA</name>
<dbReference type="PRINTS" id="PR00449">
    <property type="entry name" value="RASTRNSFRMNG"/>
</dbReference>
<evidence type="ECO:0000313" key="4">
    <source>
        <dbReference type="EMBL" id="OTF79141.1"/>
    </source>
</evidence>
<dbReference type="PROSITE" id="PS51421">
    <property type="entry name" value="RAS"/>
    <property type="match status" value="1"/>
</dbReference>
<sequence>MDSFKHSTSSIVSTSKPISGKDIVNIRMISGRTIDSTTAATATTASQQPPPSSSSNASAATDAVRATTVLNSIDHVTASTSQQSLLTTASTRIAKTSKTKFLILGAAKVGKTLILRRMQNINWPLISDTSVYNATIGPDLHRLKCGNIEAIDIGGQQRYMPIAKKYCELFQTFVVVFDLTDMDTFEAAKHWLEFIHTHDPIQAKRFILIGNKTDLENERQVAKNLAKNLAMTYDGEYLEISAKMDLTMDKIIDALESGDNKSDTKKSYDN</sequence>
<dbReference type="InterPro" id="IPR027417">
    <property type="entry name" value="P-loop_NTPase"/>
</dbReference>
<dbReference type="Gene3D" id="3.40.50.300">
    <property type="entry name" value="P-loop containing nucleotide triphosphate hydrolases"/>
    <property type="match status" value="1"/>
</dbReference>
<feature type="region of interest" description="Disordered" evidence="3">
    <location>
        <begin position="38"/>
        <end position="60"/>
    </location>
</feature>
<evidence type="ECO:0000256" key="2">
    <source>
        <dbReference type="ARBA" id="ARBA00022741"/>
    </source>
</evidence>
<dbReference type="SMART" id="SM00175">
    <property type="entry name" value="RAB"/>
    <property type="match status" value="1"/>
</dbReference>
<dbReference type="Pfam" id="PF00071">
    <property type="entry name" value="Ras"/>
    <property type="match status" value="1"/>
</dbReference>
<reference evidence="4 5" key="1">
    <citation type="submission" date="2017-03" db="EMBL/GenBank/DDBJ databases">
        <title>Genome Survey of Euroglyphus maynei.</title>
        <authorList>
            <person name="Arlian L.G."/>
            <person name="Morgan M.S."/>
            <person name="Rider S.D."/>
        </authorList>
    </citation>
    <scope>NUCLEOTIDE SEQUENCE [LARGE SCALE GENOMIC DNA]</scope>
    <source>
        <strain evidence="4">Arlian Lab</strain>
        <tissue evidence="4">Whole body</tissue>
    </source>
</reference>
<organism evidence="4 5">
    <name type="scientific">Euroglyphus maynei</name>
    <name type="common">Mayne's house dust mite</name>
    <dbReference type="NCBI Taxonomy" id="6958"/>
    <lineage>
        <taxon>Eukaryota</taxon>
        <taxon>Metazoa</taxon>
        <taxon>Ecdysozoa</taxon>
        <taxon>Arthropoda</taxon>
        <taxon>Chelicerata</taxon>
        <taxon>Arachnida</taxon>
        <taxon>Acari</taxon>
        <taxon>Acariformes</taxon>
        <taxon>Sarcoptiformes</taxon>
        <taxon>Astigmata</taxon>
        <taxon>Psoroptidia</taxon>
        <taxon>Analgoidea</taxon>
        <taxon>Pyroglyphidae</taxon>
        <taxon>Pyroglyphinae</taxon>
        <taxon>Euroglyphus</taxon>
    </lineage>
</organism>
<comment type="caution">
    <text evidence="4">The sequence shown here is derived from an EMBL/GenBank/DDBJ whole genome shotgun (WGS) entry which is preliminary data.</text>
</comment>
<dbReference type="SUPFAM" id="SSF52540">
    <property type="entry name" value="P-loop containing nucleoside triphosphate hydrolases"/>
    <property type="match status" value="1"/>
</dbReference>
<dbReference type="PROSITE" id="PS51419">
    <property type="entry name" value="RAB"/>
    <property type="match status" value="1"/>
</dbReference>
<dbReference type="PANTHER" id="PTHR47978">
    <property type="match status" value="1"/>
</dbReference>
<accession>A0A1Y3BDZ8</accession>
<comment type="similarity">
    <text evidence="1">Belongs to the small GTPase superfamily. Rab family.</text>
</comment>
<dbReference type="EMBL" id="MUJZ01024673">
    <property type="protein sequence ID" value="OTF79141.1"/>
    <property type="molecule type" value="Genomic_DNA"/>
</dbReference>
<dbReference type="SMART" id="SM00173">
    <property type="entry name" value="RAS"/>
    <property type="match status" value="1"/>
</dbReference>
<evidence type="ECO:0000256" key="3">
    <source>
        <dbReference type="SAM" id="MobiDB-lite"/>
    </source>
</evidence>
<dbReference type="AlphaFoldDB" id="A0A1Y3BDZ8"/>
<keyword evidence="2" id="KW-0547">Nucleotide-binding</keyword>
<dbReference type="OrthoDB" id="5239715at2759"/>
<dbReference type="Proteomes" id="UP000194236">
    <property type="component" value="Unassembled WGS sequence"/>
</dbReference>